<dbReference type="CDD" id="cd00170">
    <property type="entry name" value="SEC14"/>
    <property type="match status" value="1"/>
</dbReference>
<organism evidence="2 3">
    <name type="scientific">Rhizopogon vinicolor AM-OR11-026</name>
    <dbReference type="NCBI Taxonomy" id="1314800"/>
    <lineage>
        <taxon>Eukaryota</taxon>
        <taxon>Fungi</taxon>
        <taxon>Dikarya</taxon>
        <taxon>Basidiomycota</taxon>
        <taxon>Agaricomycotina</taxon>
        <taxon>Agaricomycetes</taxon>
        <taxon>Agaricomycetidae</taxon>
        <taxon>Boletales</taxon>
        <taxon>Suillineae</taxon>
        <taxon>Rhizopogonaceae</taxon>
        <taxon>Rhizopogon</taxon>
    </lineage>
</organism>
<evidence type="ECO:0000313" key="3">
    <source>
        <dbReference type="Proteomes" id="UP000092154"/>
    </source>
</evidence>
<dbReference type="InterPro" id="IPR052578">
    <property type="entry name" value="PI_Transfer_CRAL-TRIO"/>
</dbReference>
<dbReference type="Pfam" id="PF00650">
    <property type="entry name" value="CRAL_TRIO"/>
    <property type="match status" value="1"/>
</dbReference>
<dbReference type="PANTHER" id="PTHR45824">
    <property type="entry name" value="GH16843P"/>
    <property type="match status" value="1"/>
</dbReference>
<dbReference type="AlphaFoldDB" id="A0A1B7MST7"/>
<gene>
    <name evidence="2" type="ORF">K503DRAFT_745592</name>
</gene>
<evidence type="ECO:0000259" key="1">
    <source>
        <dbReference type="PROSITE" id="PS50191"/>
    </source>
</evidence>
<reference evidence="2 3" key="1">
    <citation type="submission" date="2016-06" db="EMBL/GenBank/DDBJ databases">
        <title>Comparative genomics of the ectomycorrhizal sister species Rhizopogon vinicolor and Rhizopogon vesiculosus (Basidiomycota: Boletales) reveals a divergence of the mating type B locus.</title>
        <authorList>
            <consortium name="DOE Joint Genome Institute"/>
            <person name="Mujic A.B."/>
            <person name="Kuo A."/>
            <person name="Tritt A."/>
            <person name="Lipzen A."/>
            <person name="Chen C."/>
            <person name="Johnson J."/>
            <person name="Sharma A."/>
            <person name="Barry K."/>
            <person name="Grigoriev I.V."/>
            <person name="Spatafora J.W."/>
        </authorList>
    </citation>
    <scope>NUCLEOTIDE SEQUENCE [LARGE SCALE GENOMIC DNA]</scope>
    <source>
        <strain evidence="2 3">AM-OR11-026</strain>
    </source>
</reference>
<feature type="domain" description="CRAL-TRIO" evidence="1">
    <location>
        <begin position="119"/>
        <end position="279"/>
    </location>
</feature>
<dbReference type="InterPro" id="IPR001251">
    <property type="entry name" value="CRAL-TRIO_dom"/>
</dbReference>
<dbReference type="PROSITE" id="PS50191">
    <property type="entry name" value="CRAL_TRIO"/>
    <property type="match status" value="1"/>
</dbReference>
<dbReference type="Proteomes" id="UP000092154">
    <property type="component" value="Unassembled WGS sequence"/>
</dbReference>
<dbReference type="OrthoDB" id="75724at2759"/>
<keyword evidence="3" id="KW-1185">Reference proteome</keyword>
<dbReference type="SUPFAM" id="SSF52087">
    <property type="entry name" value="CRAL/TRIO domain"/>
    <property type="match status" value="1"/>
</dbReference>
<dbReference type="Pfam" id="PF03765">
    <property type="entry name" value="CRAL_TRIO_N"/>
    <property type="match status" value="1"/>
</dbReference>
<proteinExistence type="predicted"/>
<accession>A0A1B7MST7</accession>
<dbReference type="InterPro" id="IPR036865">
    <property type="entry name" value="CRAL-TRIO_dom_sf"/>
</dbReference>
<dbReference type="Gene3D" id="3.40.525.10">
    <property type="entry name" value="CRAL-TRIO lipid binding domain"/>
    <property type="match status" value="1"/>
</dbReference>
<name>A0A1B7MST7_9AGAM</name>
<sequence>MTATSIHLPLPVPDYPDAHPPPALSEKEQTLYDRVLEHFSIADYTIPGINEDKAALMVDEKIWLSYECLLRYLRATKWDANATIERLEGTLKWRREFGIYDKITAEHVEPEATTGKEFLFGYDTHGRPALYMCPSKQNTEESPRQIHYTVWMLERAIDLMGPGVETLALMIDYADKAKNPSIGTARTVLYILQTHYPERLGLALIAHLPWLLHAFYKLITPFIDPITKLKMVFNPVSNENGLFRTAADAEASGADSASRVFELDQLAKDGWNGSQLFMYSHAVYWEALVKLCEDRRTSMAAAWHRIGGKVGTKEWDIKVAVRDEMSKMEVDLEKAPTENAQSQF</sequence>
<evidence type="ECO:0000313" key="2">
    <source>
        <dbReference type="EMBL" id="OAX35666.1"/>
    </source>
</evidence>
<dbReference type="SMART" id="SM01100">
    <property type="entry name" value="CRAL_TRIO_N"/>
    <property type="match status" value="1"/>
</dbReference>
<dbReference type="STRING" id="1314800.A0A1B7MST7"/>
<dbReference type="GO" id="GO:0008526">
    <property type="term" value="F:phosphatidylinositol transfer activity"/>
    <property type="evidence" value="ECO:0007669"/>
    <property type="project" value="TreeGrafter"/>
</dbReference>
<dbReference type="InParanoid" id="A0A1B7MST7"/>
<dbReference type="PANTHER" id="PTHR45824:SF29">
    <property type="entry name" value="GH16843P"/>
    <property type="match status" value="1"/>
</dbReference>
<dbReference type="InterPro" id="IPR011074">
    <property type="entry name" value="CRAL/TRIO_N_dom"/>
</dbReference>
<protein>
    <submittedName>
        <fullName evidence="2">CRAL TRIO domain-containing protein</fullName>
    </submittedName>
</protein>
<dbReference type="EMBL" id="KV448479">
    <property type="protein sequence ID" value="OAX35666.1"/>
    <property type="molecule type" value="Genomic_DNA"/>
</dbReference>
<dbReference type="SUPFAM" id="SSF46938">
    <property type="entry name" value="CRAL/TRIO N-terminal domain"/>
    <property type="match status" value="1"/>
</dbReference>
<dbReference type="InterPro" id="IPR036273">
    <property type="entry name" value="CRAL/TRIO_N_dom_sf"/>
</dbReference>
<dbReference type="SMART" id="SM00516">
    <property type="entry name" value="SEC14"/>
    <property type="match status" value="1"/>
</dbReference>